<proteinExistence type="predicted"/>
<protein>
    <recommendedName>
        <fullName evidence="6">Zn(2)-C6 fungal-type domain-containing protein</fullName>
    </recommendedName>
</protein>
<dbReference type="PROSITE" id="PS00463">
    <property type="entry name" value="ZN2_CY6_FUNGAL_1"/>
    <property type="match status" value="1"/>
</dbReference>
<feature type="domain" description="Zn(2)-C6 fungal-type" evidence="6">
    <location>
        <begin position="28"/>
        <end position="62"/>
    </location>
</feature>
<evidence type="ECO:0000256" key="3">
    <source>
        <dbReference type="ARBA" id="ARBA00023163"/>
    </source>
</evidence>
<comment type="caution">
    <text evidence="7">The sequence shown here is derived from an EMBL/GenBank/DDBJ whole genome shotgun (WGS) entry which is preliminary data.</text>
</comment>
<dbReference type="PANTHER" id="PTHR47840:SF1">
    <property type="entry name" value="ZN(II)2CYS6 TRANSCRIPTION FACTOR (EUROFUNG)"/>
    <property type="match status" value="1"/>
</dbReference>
<dbReference type="PANTHER" id="PTHR47840">
    <property type="entry name" value="ZN(II)2CYS6 TRANSCRIPTION FACTOR (EUROFUNG)-RELATED"/>
    <property type="match status" value="1"/>
</dbReference>
<evidence type="ECO:0000313" key="8">
    <source>
        <dbReference type="Proteomes" id="UP000616885"/>
    </source>
</evidence>
<dbReference type="GO" id="GO:0000981">
    <property type="term" value="F:DNA-binding transcription factor activity, RNA polymerase II-specific"/>
    <property type="evidence" value="ECO:0007669"/>
    <property type="project" value="InterPro"/>
</dbReference>
<dbReference type="Pfam" id="PF04082">
    <property type="entry name" value="Fungal_trans"/>
    <property type="match status" value="1"/>
</dbReference>
<feature type="compositionally biased region" description="Polar residues" evidence="5">
    <location>
        <begin position="675"/>
        <end position="700"/>
    </location>
</feature>
<dbReference type="InterPro" id="IPR036864">
    <property type="entry name" value="Zn2-C6_fun-type_DNA-bd_sf"/>
</dbReference>
<dbReference type="SUPFAM" id="SSF57701">
    <property type="entry name" value="Zn2/Cys6 DNA-binding domain"/>
    <property type="match status" value="1"/>
</dbReference>
<evidence type="ECO:0000313" key="7">
    <source>
        <dbReference type="EMBL" id="KAF9754201.1"/>
    </source>
</evidence>
<reference evidence="7" key="1">
    <citation type="submission" date="2020-10" db="EMBL/GenBank/DDBJ databases">
        <title>High-Quality Genome Resource of Clonostachys rosea strain S41 by Oxford Nanopore Long-Read Sequencing.</title>
        <authorList>
            <person name="Wang H."/>
        </authorList>
    </citation>
    <scope>NUCLEOTIDE SEQUENCE</scope>
    <source>
        <strain evidence="7">S41</strain>
    </source>
</reference>
<dbReference type="GO" id="GO:0008270">
    <property type="term" value="F:zinc ion binding"/>
    <property type="evidence" value="ECO:0007669"/>
    <property type="project" value="InterPro"/>
</dbReference>
<dbReference type="InterPro" id="IPR007219">
    <property type="entry name" value="XnlR_reg_dom"/>
</dbReference>
<keyword evidence="4" id="KW-0539">Nucleus</keyword>
<dbReference type="Gene3D" id="4.10.240.10">
    <property type="entry name" value="Zn(2)-C6 fungal-type DNA-binding domain"/>
    <property type="match status" value="1"/>
</dbReference>
<evidence type="ECO:0000256" key="5">
    <source>
        <dbReference type="SAM" id="MobiDB-lite"/>
    </source>
</evidence>
<organism evidence="7 8">
    <name type="scientific">Bionectria ochroleuca</name>
    <name type="common">Gliocladium roseum</name>
    <dbReference type="NCBI Taxonomy" id="29856"/>
    <lineage>
        <taxon>Eukaryota</taxon>
        <taxon>Fungi</taxon>
        <taxon>Dikarya</taxon>
        <taxon>Ascomycota</taxon>
        <taxon>Pezizomycotina</taxon>
        <taxon>Sordariomycetes</taxon>
        <taxon>Hypocreomycetidae</taxon>
        <taxon>Hypocreales</taxon>
        <taxon>Bionectriaceae</taxon>
        <taxon>Clonostachys</taxon>
    </lineage>
</organism>
<dbReference type="AlphaFoldDB" id="A0A8H7TP19"/>
<dbReference type="SMART" id="SM00906">
    <property type="entry name" value="Fungal_trans"/>
    <property type="match status" value="1"/>
</dbReference>
<dbReference type="CDD" id="cd00067">
    <property type="entry name" value="GAL4"/>
    <property type="match status" value="1"/>
</dbReference>
<evidence type="ECO:0000256" key="1">
    <source>
        <dbReference type="ARBA" id="ARBA00022723"/>
    </source>
</evidence>
<keyword evidence="2" id="KW-0805">Transcription regulation</keyword>
<dbReference type="GO" id="GO:0006351">
    <property type="term" value="P:DNA-templated transcription"/>
    <property type="evidence" value="ECO:0007669"/>
    <property type="project" value="InterPro"/>
</dbReference>
<gene>
    <name evidence="7" type="ORF">IM811_012959</name>
</gene>
<feature type="region of interest" description="Disordered" evidence="5">
    <location>
        <begin position="98"/>
        <end position="117"/>
    </location>
</feature>
<evidence type="ECO:0000259" key="6">
    <source>
        <dbReference type="PROSITE" id="PS00463"/>
    </source>
</evidence>
<dbReference type="EMBL" id="JADCTT010000004">
    <property type="protein sequence ID" value="KAF9754201.1"/>
    <property type="molecule type" value="Genomic_DNA"/>
</dbReference>
<dbReference type="SMART" id="SM00066">
    <property type="entry name" value="GAL4"/>
    <property type="match status" value="1"/>
</dbReference>
<keyword evidence="3" id="KW-0804">Transcription</keyword>
<dbReference type="GO" id="GO:0003677">
    <property type="term" value="F:DNA binding"/>
    <property type="evidence" value="ECO:0007669"/>
    <property type="project" value="InterPro"/>
</dbReference>
<dbReference type="CDD" id="cd12148">
    <property type="entry name" value="fungal_TF_MHR"/>
    <property type="match status" value="1"/>
</dbReference>
<dbReference type="InterPro" id="IPR001138">
    <property type="entry name" value="Zn2Cys6_DnaBD"/>
</dbReference>
<keyword evidence="1" id="KW-0479">Metal-binding</keyword>
<name>A0A8H7TP19_BIOOC</name>
<evidence type="ECO:0000256" key="4">
    <source>
        <dbReference type="ARBA" id="ARBA00023242"/>
    </source>
</evidence>
<sequence>MEQVASINPDDLLAPAPKRRKLRKGTSSCWECKRRKARCSFSTADGAVDNACHGCKLRGTPCISQDLPDQPAPGGSNRHLVDRLAQVEALVGRLVQAADQSQHGDSSLSPPKRQQQPHLPAVIGEEIPPFLTDYPFLFSSDYSGVETSFNTAREEQSHVHTIRPNITQTTIAVPAKENVPLTESSVTSPGKYDSVCRELLSVWPAARDMGIILGAPVHTSAMMRGASLTRPVNLPEMELPSPETLLELPSPSSHPVLIARKLLLLATFLQGIPPASWGHLENLRVSRQELMTGAVSKAHHLVTSNDDLVASIEGIECLMLEGLYESYSGSLRPSWLATRRAVTIAQMLGLHRGIRPASLAGASFKPDHVWFRLVQLDRYLSIMLGLPPMSVDDSFAKPEILDTCTPEERMQRLNCAAAGRLLRRTPTDAVDPAKTKEIDKLLQDSSASLPPQWWLTPTLSSCHGQMDTIRDTLRFNGHFMHYHMLVHLHLPYLLPLESSRDYEYSRMAAISASREILSRIASFRTFRPTGYYCRGVDLLAFLACAALGLAHICDHGRQRTSDGEFPFLVHQRLSDRGLLEHTLQYMSDMARVSDDAIGSMVATLLEHLLAIEEDAATGSSYTVTSCMDSDIASEEETGGSHFKLSADGSVLTIHLPHIWVVKIERGPGQSGRLPTKTSCNSTSTSEPAQSTAQRRPSSNQTWQVRQQSKMLDSPILQNPSLAQLMPFVTRDHLAKASQGTEDGSLDFLLPVQELNENEGVAEDIDMSFFNSLIQEMPV</sequence>
<accession>A0A8H7TP19</accession>
<feature type="region of interest" description="Disordered" evidence="5">
    <location>
        <begin position="669"/>
        <end position="700"/>
    </location>
</feature>
<dbReference type="Proteomes" id="UP000616885">
    <property type="component" value="Unassembled WGS sequence"/>
</dbReference>
<evidence type="ECO:0000256" key="2">
    <source>
        <dbReference type="ARBA" id="ARBA00023015"/>
    </source>
</evidence>